<dbReference type="EMBL" id="LNQE01000927">
    <property type="protein sequence ID" value="KUG22995.1"/>
    <property type="molecule type" value="Genomic_DNA"/>
</dbReference>
<evidence type="ECO:0000313" key="1">
    <source>
        <dbReference type="EMBL" id="KUG22995.1"/>
    </source>
</evidence>
<proteinExistence type="predicted"/>
<sequence length="41" mass="4724">MCAFWQHILSRTGRIKADGLVIKTNNGIIWIKKNSPRQKLS</sequence>
<name>A0A0W8FRQ0_9ZZZZ</name>
<comment type="caution">
    <text evidence="1">The sequence shown here is derived from an EMBL/GenBank/DDBJ whole genome shotgun (WGS) entry which is preliminary data.</text>
</comment>
<reference evidence="1" key="1">
    <citation type="journal article" date="2015" name="Proc. Natl. Acad. Sci. U.S.A.">
        <title>Networks of energetic and metabolic interactions define dynamics in microbial communities.</title>
        <authorList>
            <person name="Embree M."/>
            <person name="Liu J.K."/>
            <person name="Al-Bassam M.M."/>
            <person name="Zengler K."/>
        </authorList>
    </citation>
    <scope>NUCLEOTIDE SEQUENCE</scope>
</reference>
<dbReference type="AlphaFoldDB" id="A0A0W8FRQ0"/>
<gene>
    <name evidence="1" type="ORF">ASZ90_007212</name>
</gene>
<accession>A0A0W8FRQ0</accession>
<organism evidence="1">
    <name type="scientific">hydrocarbon metagenome</name>
    <dbReference type="NCBI Taxonomy" id="938273"/>
    <lineage>
        <taxon>unclassified sequences</taxon>
        <taxon>metagenomes</taxon>
        <taxon>ecological metagenomes</taxon>
    </lineage>
</organism>
<protein>
    <submittedName>
        <fullName evidence="1">Uncharacterized protein</fullName>
    </submittedName>
</protein>